<evidence type="ECO:0000313" key="3">
    <source>
        <dbReference type="Proteomes" id="UP000002051"/>
    </source>
</evidence>
<name>A0A072UVI1_MEDTR</name>
<dbReference type="HOGENOM" id="CLU_190961_1_0_1"/>
<gene>
    <name evidence="1" type="ordered locus">MTR_3g449780</name>
</gene>
<dbReference type="EMBL" id="CM001219">
    <property type="protein sequence ID" value="KEH33642.1"/>
    <property type="molecule type" value="Genomic_DNA"/>
</dbReference>
<sequence>MLCTLDFVEKLLIVKSHISDRSSSDNVFISGGNHHLIRRFCGVVLGPTMISKMVSESGSRFIGSSGFCYRATHHLCLRTKPNGLTM</sequence>
<proteinExistence type="predicted"/>
<protein>
    <submittedName>
        <fullName evidence="1 2">Uncharacterized protein</fullName>
    </submittedName>
</protein>
<dbReference type="EnsemblPlants" id="KEH33642">
    <property type="protein sequence ID" value="KEH33642"/>
    <property type="gene ID" value="MTR_3g449780"/>
</dbReference>
<evidence type="ECO:0000313" key="1">
    <source>
        <dbReference type="EMBL" id="KEH33642.1"/>
    </source>
</evidence>
<keyword evidence="3" id="KW-1185">Reference proteome</keyword>
<dbReference type="Proteomes" id="UP000002051">
    <property type="component" value="Chromosome 3"/>
</dbReference>
<organism evidence="1 3">
    <name type="scientific">Medicago truncatula</name>
    <name type="common">Barrel medic</name>
    <name type="synonym">Medicago tribuloides</name>
    <dbReference type="NCBI Taxonomy" id="3880"/>
    <lineage>
        <taxon>Eukaryota</taxon>
        <taxon>Viridiplantae</taxon>
        <taxon>Streptophyta</taxon>
        <taxon>Embryophyta</taxon>
        <taxon>Tracheophyta</taxon>
        <taxon>Spermatophyta</taxon>
        <taxon>Magnoliopsida</taxon>
        <taxon>eudicotyledons</taxon>
        <taxon>Gunneridae</taxon>
        <taxon>Pentapetalae</taxon>
        <taxon>rosids</taxon>
        <taxon>fabids</taxon>
        <taxon>Fabales</taxon>
        <taxon>Fabaceae</taxon>
        <taxon>Papilionoideae</taxon>
        <taxon>50 kb inversion clade</taxon>
        <taxon>NPAAA clade</taxon>
        <taxon>Hologalegina</taxon>
        <taxon>IRL clade</taxon>
        <taxon>Trifolieae</taxon>
        <taxon>Medicago</taxon>
    </lineage>
</organism>
<evidence type="ECO:0000313" key="2">
    <source>
        <dbReference type="EnsemblPlants" id="KEH33642"/>
    </source>
</evidence>
<reference evidence="1 3" key="1">
    <citation type="journal article" date="2011" name="Nature">
        <title>The Medicago genome provides insight into the evolution of rhizobial symbioses.</title>
        <authorList>
            <person name="Young N.D."/>
            <person name="Debelle F."/>
            <person name="Oldroyd G.E."/>
            <person name="Geurts R."/>
            <person name="Cannon S.B."/>
            <person name="Udvardi M.K."/>
            <person name="Benedito V.A."/>
            <person name="Mayer K.F."/>
            <person name="Gouzy J."/>
            <person name="Schoof H."/>
            <person name="Van de Peer Y."/>
            <person name="Proost S."/>
            <person name="Cook D.R."/>
            <person name="Meyers B.C."/>
            <person name="Spannagl M."/>
            <person name="Cheung F."/>
            <person name="De Mita S."/>
            <person name="Krishnakumar V."/>
            <person name="Gundlach H."/>
            <person name="Zhou S."/>
            <person name="Mudge J."/>
            <person name="Bharti A.K."/>
            <person name="Murray J.D."/>
            <person name="Naoumkina M.A."/>
            <person name="Rosen B."/>
            <person name="Silverstein K.A."/>
            <person name="Tang H."/>
            <person name="Rombauts S."/>
            <person name="Zhao P.X."/>
            <person name="Zhou P."/>
            <person name="Barbe V."/>
            <person name="Bardou P."/>
            <person name="Bechner M."/>
            <person name="Bellec A."/>
            <person name="Berger A."/>
            <person name="Berges H."/>
            <person name="Bidwell S."/>
            <person name="Bisseling T."/>
            <person name="Choisne N."/>
            <person name="Couloux A."/>
            <person name="Denny R."/>
            <person name="Deshpande S."/>
            <person name="Dai X."/>
            <person name="Doyle J.J."/>
            <person name="Dudez A.M."/>
            <person name="Farmer A.D."/>
            <person name="Fouteau S."/>
            <person name="Franken C."/>
            <person name="Gibelin C."/>
            <person name="Gish J."/>
            <person name="Goldstein S."/>
            <person name="Gonzalez A.J."/>
            <person name="Green P.J."/>
            <person name="Hallab A."/>
            <person name="Hartog M."/>
            <person name="Hua A."/>
            <person name="Humphray S.J."/>
            <person name="Jeong D.H."/>
            <person name="Jing Y."/>
            <person name="Jocker A."/>
            <person name="Kenton S.M."/>
            <person name="Kim D.J."/>
            <person name="Klee K."/>
            <person name="Lai H."/>
            <person name="Lang C."/>
            <person name="Lin S."/>
            <person name="Macmil S.L."/>
            <person name="Magdelenat G."/>
            <person name="Matthews L."/>
            <person name="McCorrison J."/>
            <person name="Monaghan E.L."/>
            <person name="Mun J.H."/>
            <person name="Najar F.Z."/>
            <person name="Nicholson C."/>
            <person name="Noirot C."/>
            <person name="O'Bleness M."/>
            <person name="Paule C.R."/>
            <person name="Poulain J."/>
            <person name="Prion F."/>
            <person name="Qin B."/>
            <person name="Qu C."/>
            <person name="Retzel E.F."/>
            <person name="Riddle C."/>
            <person name="Sallet E."/>
            <person name="Samain S."/>
            <person name="Samson N."/>
            <person name="Sanders I."/>
            <person name="Saurat O."/>
            <person name="Scarpelli C."/>
            <person name="Schiex T."/>
            <person name="Segurens B."/>
            <person name="Severin A.J."/>
            <person name="Sherrier D.J."/>
            <person name="Shi R."/>
            <person name="Sims S."/>
            <person name="Singer S.R."/>
            <person name="Sinharoy S."/>
            <person name="Sterck L."/>
            <person name="Viollet A."/>
            <person name="Wang B.B."/>
            <person name="Wang K."/>
            <person name="Wang M."/>
            <person name="Wang X."/>
            <person name="Warfsmann J."/>
            <person name="Weissenbach J."/>
            <person name="White D.D."/>
            <person name="White J.D."/>
            <person name="Wiley G.B."/>
            <person name="Wincker P."/>
            <person name="Xing Y."/>
            <person name="Yang L."/>
            <person name="Yao Z."/>
            <person name="Ying F."/>
            <person name="Zhai J."/>
            <person name="Zhou L."/>
            <person name="Zuber A."/>
            <person name="Denarie J."/>
            <person name="Dixon R.A."/>
            <person name="May G.D."/>
            <person name="Schwartz D.C."/>
            <person name="Rogers J."/>
            <person name="Quetier F."/>
            <person name="Town C.D."/>
            <person name="Roe B.A."/>
        </authorList>
    </citation>
    <scope>NUCLEOTIDE SEQUENCE [LARGE SCALE GENOMIC DNA]</scope>
    <source>
        <strain evidence="1">A17</strain>
        <strain evidence="2 3">cv. Jemalong A17</strain>
    </source>
</reference>
<accession>A0A072UVI1</accession>
<reference evidence="1 3" key="2">
    <citation type="journal article" date="2014" name="BMC Genomics">
        <title>An improved genome release (version Mt4.0) for the model legume Medicago truncatula.</title>
        <authorList>
            <person name="Tang H."/>
            <person name="Krishnakumar V."/>
            <person name="Bidwell S."/>
            <person name="Rosen B."/>
            <person name="Chan A."/>
            <person name="Zhou S."/>
            <person name="Gentzbittel L."/>
            <person name="Childs K.L."/>
            <person name="Yandell M."/>
            <person name="Gundlach H."/>
            <person name="Mayer K.F."/>
            <person name="Schwartz D.C."/>
            <person name="Town C.D."/>
        </authorList>
    </citation>
    <scope>GENOME REANNOTATION</scope>
    <source>
        <strain evidence="1">A17</strain>
        <strain evidence="2 3">cv. Jemalong A17</strain>
    </source>
</reference>
<reference evidence="2" key="3">
    <citation type="submission" date="2015-04" db="UniProtKB">
        <authorList>
            <consortium name="EnsemblPlants"/>
        </authorList>
    </citation>
    <scope>IDENTIFICATION</scope>
    <source>
        <strain evidence="2">cv. Jemalong A17</strain>
    </source>
</reference>
<dbReference type="AlphaFoldDB" id="A0A072UVI1"/>